<reference evidence="2" key="1">
    <citation type="submission" date="2022-11" db="EMBL/GenBank/DDBJ databases">
        <title>Chromosome-level genome of Pogonophryne albipinna.</title>
        <authorList>
            <person name="Jo E."/>
        </authorList>
    </citation>
    <scope>NUCLEOTIDE SEQUENCE</scope>
    <source>
        <strain evidence="2">SGF0006</strain>
        <tissue evidence="2">Muscle</tissue>
    </source>
</reference>
<evidence type="ECO:0000313" key="2">
    <source>
        <dbReference type="EMBL" id="KAJ4922286.1"/>
    </source>
</evidence>
<name>A0AAD6F5P7_9TELE</name>
<comment type="caution">
    <text evidence="2">The sequence shown here is derived from an EMBL/GenBank/DDBJ whole genome shotgun (WGS) entry which is preliminary data.</text>
</comment>
<feature type="chain" id="PRO_5042264445" description="Secreted protein" evidence="1">
    <location>
        <begin position="22"/>
        <end position="70"/>
    </location>
</feature>
<keyword evidence="1" id="KW-0732">Signal</keyword>
<protein>
    <recommendedName>
        <fullName evidence="4">Secreted protein</fullName>
    </recommendedName>
</protein>
<evidence type="ECO:0000313" key="3">
    <source>
        <dbReference type="Proteomes" id="UP001219934"/>
    </source>
</evidence>
<dbReference type="AlphaFoldDB" id="A0AAD6F5P7"/>
<keyword evidence="3" id="KW-1185">Reference proteome</keyword>
<evidence type="ECO:0008006" key="4">
    <source>
        <dbReference type="Google" id="ProtNLM"/>
    </source>
</evidence>
<organism evidence="2 3">
    <name type="scientific">Pogonophryne albipinna</name>
    <dbReference type="NCBI Taxonomy" id="1090488"/>
    <lineage>
        <taxon>Eukaryota</taxon>
        <taxon>Metazoa</taxon>
        <taxon>Chordata</taxon>
        <taxon>Craniata</taxon>
        <taxon>Vertebrata</taxon>
        <taxon>Euteleostomi</taxon>
        <taxon>Actinopterygii</taxon>
        <taxon>Neopterygii</taxon>
        <taxon>Teleostei</taxon>
        <taxon>Neoteleostei</taxon>
        <taxon>Acanthomorphata</taxon>
        <taxon>Eupercaria</taxon>
        <taxon>Perciformes</taxon>
        <taxon>Notothenioidei</taxon>
        <taxon>Pogonophryne</taxon>
    </lineage>
</organism>
<evidence type="ECO:0000256" key="1">
    <source>
        <dbReference type="SAM" id="SignalP"/>
    </source>
</evidence>
<feature type="signal peptide" evidence="1">
    <location>
        <begin position="1"/>
        <end position="21"/>
    </location>
</feature>
<dbReference type="Proteomes" id="UP001219934">
    <property type="component" value="Unassembled WGS sequence"/>
</dbReference>
<gene>
    <name evidence="2" type="ORF">JOQ06_021630</name>
</gene>
<proteinExistence type="predicted"/>
<accession>A0AAD6F5P7</accession>
<sequence>MLCWCLLYLNGGLLLIMGTFGLDFPPIRTSHSCRIPRSFTCLMYRCFLQNAPVPSLADTSNLLVKSPLNT</sequence>
<dbReference type="EMBL" id="JAPTMU010000079">
    <property type="protein sequence ID" value="KAJ4922286.1"/>
    <property type="molecule type" value="Genomic_DNA"/>
</dbReference>